<evidence type="ECO:0000256" key="1">
    <source>
        <dbReference type="SAM" id="MobiDB-lite"/>
    </source>
</evidence>
<accession>A0A4P6JW55</accession>
<dbReference type="InterPro" id="IPR005543">
    <property type="entry name" value="PASTA_dom"/>
</dbReference>
<dbReference type="SUPFAM" id="SSF54184">
    <property type="entry name" value="Penicillin-binding protein 2x (pbp-2x), c-terminal domain"/>
    <property type="match status" value="1"/>
</dbReference>
<dbReference type="SMART" id="SM00740">
    <property type="entry name" value="PASTA"/>
    <property type="match status" value="2"/>
</dbReference>
<sequence length="272" mass="27954">MGRAGVVGEQRDSRFASVITILILLATLLLLGFSVYLAAELNFINIPGISGGQPTATTPQTLQVPQLVGKSLKDAQDIAGKNGFTLRISNGMTSGTVTKQDPAAGAAVPANSTISIDLAEATPTVTVPNDLVGKSLGEAEKILSQTQYANCVSLQVVGVNANLRVLPEQIVKDVQPKAGTSLKCDPNQPLVLLVDNSVPTQTVPTPTPSPTPSPTPTDEPSPTPTRHPKPTRTPKPDPTVTVSPGDGSAVSTTPGTQVTSGTGGNNGNNTNR</sequence>
<feature type="region of interest" description="Disordered" evidence="1">
    <location>
        <begin position="198"/>
        <end position="272"/>
    </location>
</feature>
<evidence type="ECO:0000313" key="5">
    <source>
        <dbReference type="Proteomes" id="UP000290365"/>
    </source>
</evidence>
<keyword evidence="2" id="KW-1133">Transmembrane helix</keyword>
<evidence type="ECO:0000256" key="2">
    <source>
        <dbReference type="SAM" id="Phobius"/>
    </source>
</evidence>
<dbReference type="AlphaFoldDB" id="A0A4P6JW55"/>
<dbReference type="RefSeq" id="WP_129890984.1">
    <property type="nucleotide sequence ID" value="NZ_CP035758.1"/>
</dbReference>
<dbReference type="CDD" id="cd06577">
    <property type="entry name" value="PASTA_pknB"/>
    <property type="match status" value="1"/>
</dbReference>
<feature type="domain" description="PASTA" evidence="3">
    <location>
        <begin position="58"/>
        <end position="120"/>
    </location>
</feature>
<dbReference type="Pfam" id="PF03793">
    <property type="entry name" value="PASTA"/>
    <property type="match status" value="1"/>
</dbReference>
<proteinExistence type="predicted"/>
<evidence type="ECO:0000259" key="3">
    <source>
        <dbReference type="PROSITE" id="PS51178"/>
    </source>
</evidence>
<keyword evidence="5" id="KW-1185">Reference proteome</keyword>
<reference evidence="4 5" key="1">
    <citation type="submission" date="2019-01" db="EMBL/GenBank/DDBJ databases">
        <title>Ktedonosporobacter rubrisoli SCAWS-G2.</title>
        <authorList>
            <person name="Huang Y."/>
            <person name="Yan B."/>
        </authorList>
    </citation>
    <scope>NUCLEOTIDE SEQUENCE [LARGE SCALE GENOMIC DNA]</scope>
    <source>
        <strain evidence="4 5">SCAWS-G2</strain>
    </source>
</reference>
<dbReference type="Proteomes" id="UP000290365">
    <property type="component" value="Chromosome"/>
</dbReference>
<name>A0A4P6JW55_KTERU</name>
<dbReference type="EMBL" id="CP035758">
    <property type="protein sequence ID" value="QBD79918.1"/>
    <property type="molecule type" value="Genomic_DNA"/>
</dbReference>
<feature type="transmembrane region" description="Helical" evidence="2">
    <location>
        <begin position="15"/>
        <end position="39"/>
    </location>
</feature>
<protein>
    <submittedName>
        <fullName evidence="4">PASTA domain-containing protein</fullName>
    </submittedName>
</protein>
<keyword evidence="2" id="KW-0472">Membrane</keyword>
<dbReference type="Gene3D" id="3.30.10.20">
    <property type="match status" value="1"/>
</dbReference>
<evidence type="ECO:0000313" key="4">
    <source>
        <dbReference type="EMBL" id="QBD79918.1"/>
    </source>
</evidence>
<gene>
    <name evidence="4" type="ORF">EPA93_29630</name>
</gene>
<dbReference type="PROSITE" id="PS51178">
    <property type="entry name" value="PASTA"/>
    <property type="match status" value="1"/>
</dbReference>
<organism evidence="4 5">
    <name type="scientific">Ktedonosporobacter rubrisoli</name>
    <dbReference type="NCBI Taxonomy" id="2509675"/>
    <lineage>
        <taxon>Bacteria</taxon>
        <taxon>Bacillati</taxon>
        <taxon>Chloroflexota</taxon>
        <taxon>Ktedonobacteria</taxon>
        <taxon>Ktedonobacterales</taxon>
        <taxon>Ktedonosporobacteraceae</taxon>
        <taxon>Ktedonosporobacter</taxon>
    </lineage>
</organism>
<feature type="compositionally biased region" description="Pro residues" evidence="1">
    <location>
        <begin position="205"/>
        <end position="225"/>
    </location>
</feature>
<keyword evidence="2" id="KW-0812">Transmembrane</keyword>
<dbReference type="KEGG" id="kbs:EPA93_29630"/>